<dbReference type="GO" id="GO:0016757">
    <property type="term" value="F:glycosyltransferase activity"/>
    <property type="evidence" value="ECO:0007669"/>
    <property type="project" value="UniProtKB-KW"/>
</dbReference>
<feature type="domain" description="Glycosyltransferase 2-like" evidence="6">
    <location>
        <begin position="54"/>
        <end position="213"/>
    </location>
</feature>
<dbReference type="SUPFAM" id="SSF53448">
    <property type="entry name" value="Nucleotide-diphospho-sugar transferases"/>
    <property type="match status" value="1"/>
</dbReference>
<keyword evidence="3 7" id="KW-0328">Glycosyltransferase</keyword>
<dbReference type="Pfam" id="PF00535">
    <property type="entry name" value="Glycos_transf_2"/>
    <property type="match status" value="1"/>
</dbReference>
<sequence>MTTVTPRPATVPDSPPVGVPARRPATVPGPRPAAPVRSATHGGPADQADPGPVSVIIPTRNGAATIGAQLAALCRQTYPGRWEIVVVDNGSTDRTAEVVAGFRDRLPGLRLHRAAAEAGTSYARNEGCRVSRGRLLLFCDQDDIVGPDWVAEMVRGLAVFPAVGGHVERHLLNDEVSLATRPEKPPGSLQGGFDFLPYALGANCGVRRGVYEELGGFDPNYRYGSDEVSFFWRVQLAGHRLGALPDAVVHYRLRRDLPSMARQYYAYGLSHPRLYRDFAAAGLPCSVRAAAREWGWLLGHLPDLVRSRKSRAVWVTRCAMRCGRLVGSLRHRVVFP</sequence>
<dbReference type="EMBL" id="JAZGQK010000013">
    <property type="protein sequence ID" value="MEE6260237.1"/>
    <property type="molecule type" value="Genomic_DNA"/>
</dbReference>
<comment type="similarity">
    <text evidence="2">Belongs to the glycosyltransferase 2 family.</text>
</comment>
<name>A0ABU7RUR7_9ACTN</name>
<dbReference type="PANTHER" id="PTHR43179:SF12">
    <property type="entry name" value="GALACTOFURANOSYLTRANSFERASE GLFT2"/>
    <property type="match status" value="1"/>
</dbReference>
<keyword evidence="4 7" id="KW-0808">Transferase</keyword>
<evidence type="ECO:0000256" key="4">
    <source>
        <dbReference type="ARBA" id="ARBA00022679"/>
    </source>
</evidence>
<feature type="region of interest" description="Disordered" evidence="5">
    <location>
        <begin position="1"/>
        <end position="52"/>
    </location>
</feature>
<dbReference type="InterPro" id="IPR029044">
    <property type="entry name" value="Nucleotide-diphossugar_trans"/>
</dbReference>
<comment type="pathway">
    <text evidence="1">Cell wall biogenesis; cell wall polysaccharide biosynthesis.</text>
</comment>
<dbReference type="PANTHER" id="PTHR43179">
    <property type="entry name" value="RHAMNOSYLTRANSFERASE WBBL"/>
    <property type="match status" value="1"/>
</dbReference>
<dbReference type="RefSeq" id="WP_331215361.1">
    <property type="nucleotide sequence ID" value="NZ_JAZGQK010000013.1"/>
</dbReference>
<dbReference type="InterPro" id="IPR001173">
    <property type="entry name" value="Glyco_trans_2-like"/>
</dbReference>
<evidence type="ECO:0000259" key="6">
    <source>
        <dbReference type="Pfam" id="PF00535"/>
    </source>
</evidence>
<dbReference type="Proteomes" id="UP001332243">
    <property type="component" value="Unassembled WGS sequence"/>
</dbReference>
<dbReference type="CDD" id="cd00761">
    <property type="entry name" value="Glyco_tranf_GTA_type"/>
    <property type="match status" value="1"/>
</dbReference>
<evidence type="ECO:0000313" key="7">
    <source>
        <dbReference type="EMBL" id="MEE6260237.1"/>
    </source>
</evidence>
<evidence type="ECO:0000256" key="5">
    <source>
        <dbReference type="SAM" id="MobiDB-lite"/>
    </source>
</evidence>
<evidence type="ECO:0000313" key="8">
    <source>
        <dbReference type="Proteomes" id="UP001332243"/>
    </source>
</evidence>
<accession>A0ABU7RUR7</accession>
<organism evidence="7 8">
    <name type="scientific">Plantactinospora sonchi</name>
    <dbReference type="NCBI Taxonomy" id="1544735"/>
    <lineage>
        <taxon>Bacteria</taxon>
        <taxon>Bacillati</taxon>
        <taxon>Actinomycetota</taxon>
        <taxon>Actinomycetes</taxon>
        <taxon>Micromonosporales</taxon>
        <taxon>Micromonosporaceae</taxon>
        <taxon>Plantactinospora</taxon>
    </lineage>
</organism>
<evidence type="ECO:0000256" key="2">
    <source>
        <dbReference type="ARBA" id="ARBA00006739"/>
    </source>
</evidence>
<evidence type="ECO:0000256" key="3">
    <source>
        <dbReference type="ARBA" id="ARBA00022676"/>
    </source>
</evidence>
<keyword evidence="8" id="KW-1185">Reference proteome</keyword>
<reference evidence="7 8" key="1">
    <citation type="submission" date="2024-01" db="EMBL/GenBank/DDBJ databases">
        <title>Genome insights into Plantactinospora sonchi sp. nov.</title>
        <authorList>
            <person name="Wang L."/>
        </authorList>
    </citation>
    <scope>NUCLEOTIDE SEQUENCE [LARGE SCALE GENOMIC DNA]</scope>
    <source>
        <strain evidence="7 8">NEAU-QY2</strain>
    </source>
</reference>
<gene>
    <name evidence="7" type="ORF">V1633_17245</name>
</gene>
<comment type="caution">
    <text evidence="7">The sequence shown here is derived from an EMBL/GenBank/DDBJ whole genome shotgun (WGS) entry which is preliminary data.</text>
</comment>
<protein>
    <submittedName>
        <fullName evidence="7">Glycosyltransferase family A protein</fullName>
        <ecNumber evidence="7">2.4.-.-</ecNumber>
    </submittedName>
</protein>
<evidence type="ECO:0000256" key="1">
    <source>
        <dbReference type="ARBA" id="ARBA00004776"/>
    </source>
</evidence>
<dbReference type="EC" id="2.4.-.-" evidence="7"/>
<dbReference type="Gene3D" id="3.90.550.10">
    <property type="entry name" value="Spore Coat Polysaccharide Biosynthesis Protein SpsA, Chain A"/>
    <property type="match status" value="1"/>
</dbReference>
<proteinExistence type="inferred from homology"/>